<accession>A0A344URQ3</accession>
<dbReference type="Proteomes" id="UP000251995">
    <property type="component" value="Chromosome"/>
</dbReference>
<protein>
    <recommendedName>
        <fullName evidence="1">Aminoglycoside phosphotransferase domain-containing protein</fullName>
    </recommendedName>
</protein>
<evidence type="ECO:0000259" key="1">
    <source>
        <dbReference type="Pfam" id="PF01636"/>
    </source>
</evidence>
<organism evidence="2 3">
    <name type="scientific">Acidipropionibacterium virtanenii</name>
    <dbReference type="NCBI Taxonomy" id="2057246"/>
    <lineage>
        <taxon>Bacteria</taxon>
        <taxon>Bacillati</taxon>
        <taxon>Actinomycetota</taxon>
        <taxon>Actinomycetes</taxon>
        <taxon>Propionibacteriales</taxon>
        <taxon>Propionibacteriaceae</taxon>
        <taxon>Acidipropionibacterium</taxon>
    </lineage>
</organism>
<dbReference type="SUPFAM" id="SSF56112">
    <property type="entry name" value="Protein kinase-like (PK-like)"/>
    <property type="match status" value="1"/>
</dbReference>
<dbReference type="KEGG" id="acij:JS278_00760"/>
<dbReference type="InterPro" id="IPR002575">
    <property type="entry name" value="Aminoglycoside_PTrfase"/>
</dbReference>
<name>A0A344URQ3_9ACTN</name>
<proteinExistence type="predicted"/>
<feature type="domain" description="Aminoglycoside phosphotransferase" evidence="1">
    <location>
        <begin position="90"/>
        <end position="153"/>
    </location>
</feature>
<keyword evidence="3" id="KW-1185">Reference proteome</keyword>
<dbReference type="AlphaFoldDB" id="A0A344URQ3"/>
<dbReference type="OrthoDB" id="236897at2"/>
<evidence type="ECO:0000313" key="3">
    <source>
        <dbReference type="Proteomes" id="UP000251995"/>
    </source>
</evidence>
<sequence length="245" mass="26650">MVRIGDTVRKPWTRSSPAVGRYMTFLRDAGLDVPRFLGRDDRNRQVIEYLPGPMAIDGPPPGTAVLAGIGAMVRAVHDASAAFTPPADARWEVVLPVPADLPGEPVICHNDLAPWNLVLGTRRVFIDWDGAGPSTRLWDLAYSAQAFALNDPDRDPDAAAGDLSAFVAGYRADPSLRAALPAAMARRARAMWQLLAASHETGRQPWAAMYTAGHGAHWDRAACYVEEHRDLWAHVLDDIRAASGQ</sequence>
<reference evidence="2 3" key="1">
    <citation type="submission" date="2017-12" db="EMBL/GenBank/DDBJ databases">
        <title>The whole genome sequence of the Acidipropionibacterium virtanenii sp. nov. type strain JS278.</title>
        <authorList>
            <person name="Laine P."/>
            <person name="Deptula P."/>
            <person name="Varmanen P."/>
            <person name="Auvinen P."/>
        </authorList>
    </citation>
    <scope>NUCLEOTIDE SEQUENCE [LARGE SCALE GENOMIC DNA]</scope>
    <source>
        <strain evidence="2 3">JS278</strain>
    </source>
</reference>
<dbReference type="Gene3D" id="3.90.1200.10">
    <property type="match status" value="1"/>
</dbReference>
<evidence type="ECO:0000313" key="2">
    <source>
        <dbReference type="EMBL" id="AXE37951.1"/>
    </source>
</evidence>
<dbReference type="EMBL" id="CP025198">
    <property type="protein sequence ID" value="AXE37951.1"/>
    <property type="molecule type" value="Genomic_DNA"/>
</dbReference>
<dbReference type="InterPro" id="IPR011009">
    <property type="entry name" value="Kinase-like_dom_sf"/>
</dbReference>
<dbReference type="Pfam" id="PF01636">
    <property type="entry name" value="APH"/>
    <property type="match status" value="1"/>
</dbReference>
<gene>
    <name evidence="2" type="ORF">JS278_00760</name>
</gene>